<reference evidence="2 3" key="1">
    <citation type="submission" date="2024-12" db="EMBL/GenBank/DDBJ databases">
        <title>The coexistence of Mycolicibacterium septicum and Mycolicibacterium nivoides in clinical samples.</title>
        <authorList>
            <person name="Wang C."/>
            <person name="Feng Y."/>
            <person name="Zong Z."/>
        </authorList>
    </citation>
    <scope>NUCLEOTIDE SEQUENCE [LARGE SCALE GENOMIC DNA]</scope>
    <source>
        <strain evidence="2 3">120309</strain>
    </source>
</reference>
<keyword evidence="3" id="KW-1185">Reference proteome</keyword>
<organism evidence="2 3">
    <name type="scientific">Mycolicibacterium nivoides</name>
    <dbReference type="NCBI Taxonomy" id="2487344"/>
    <lineage>
        <taxon>Bacteria</taxon>
        <taxon>Bacillati</taxon>
        <taxon>Actinomycetota</taxon>
        <taxon>Actinomycetes</taxon>
        <taxon>Mycobacteriales</taxon>
        <taxon>Mycobacteriaceae</taxon>
        <taxon>Mycolicibacterium</taxon>
    </lineage>
</organism>
<sequence>MGSDGISDIIEWAESQGWTVETDNNGYRRFYDPQGNYVVRYPATPSNPYRRRLDVLTKVKQAGLPWPAPSKKEQRSQRRKGEGK</sequence>
<comment type="caution">
    <text evidence="2">The sequence shown here is derived from an EMBL/GenBank/DDBJ whole genome shotgun (WGS) entry which is preliminary data.</text>
</comment>
<proteinExistence type="predicted"/>
<accession>A0ABW9L860</accession>
<evidence type="ECO:0000313" key="3">
    <source>
        <dbReference type="Proteomes" id="UP001635816"/>
    </source>
</evidence>
<protein>
    <recommendedName>
        <fullName evidence="4">HicA-like toxin</fullName>
    </recommendedName>
</protein>
<gene>
    <name evidence="2" type="ORF">ACK4CT_12010</name>
</gene>
<name>A0ABW9L860_9MYCO</name>
<dbReference type="RefSeq" id="WP_409543301.1">
    <property type="nucleotide sequence ID" value="NZ_JBKBDD010000003.1"/>
</dbReference>
<evidence type="ECO:0000256" key="1">
    <source>
        <dbReference type="SAM" id="MobiDB-lite"/>
    </source>
</evidence>
<evidence type="ECO:0000313" key="2">
    <source>
        <dbReference type="EMBL" id="MFN6543904.1"/>
    </source>
</evidence>
<dbReference type="EMBL" id="JBKBDD010000003">
    <property type="protein sequence ID" value="MFN6543904.1"/>
    <property type="molecule type" value="Genomic_DNA"/>
</dbReference>
<dbReference type="Proteomes" id="UP001635816">
    <property type="component" value="Unassembled WGS sequence"/>
</dbReference>
<feature type="compositionally biased region" description="Basic and acidic residues" evidence="1">
    <location>
        <begin position="70"/>
        <end position="84"/>
    </location>
</feature>
<evidence type="ECO:0008006" key="4">
    <source>
        <dbReference type="Google" id="ProtNLM"/>
    </source>
</evidence>
<feature type="region of interest" description="Disordered" evidence="1">
    <location>
        <begin position="60"/>
        <end position="84"/>
    </location>
</feature>